<dbReference type="GO" id="GO:0042147">
    <property type="term" value="P:retrograde transport, endosome to Golgi"/>
    <property type="evidence" value="ECO:0007669"/>
    <property type="project" value="TreeGrafter"/>
</dbReference>
<dbReference type="WBParaSite" id="TTAC_0000919101-mRNA-1">
    <property type="protein sequence ID" value="TTAC_0000919101-mRNA-1"/>
    <property type="gene ID" value="TTAC_0000919101"/>
</dbReference>
<feature type="region of interest" description="Disordered" evidence="3">
    <location>
        <begin position="258"/>
        <end position="289"/>
    </location>
</feature>
<dbReference type="InterPro" id="IPR023393">
    <property type="entry name" value="START-like_dom_sf"/>
</dbReference>
<keyword evidence="6" id="KW-1185">Reference proteome</keyword>
<dbReference type="GO" id="GO:0005829">
    <property type="term" value="C:cytosol"/>
    <property type="evidence" value="ECO:0007669"/>
    <property type="project" value="GOC"/>
</dbReference>
<feature type="compositionally biased region" description="Polar residues" evidence="3">
    <location>
        <begin position="265"/>
        <end position="274"/>
    </location>
</feature>
<feature type="domain" description="PH" evidence="4">
    <location>
        <begin position="58"/>
        <end position="152"/>
    </location>
</feature>
<reference evidence="7" key="1">
    <citation type="submission" date="2016-04" db="UniProtKB">
        <authorList>
            <consortium name="WormBaseParasite"/>
        </authorList>
    </citation>
    <scope>IDENTIFICATION</scope>
</reference>
<accession>A0A0R3X6P8</accession>
<protein>
    <submittedName>
        <fullName evidence="7">PH domain-containing protein</fullName>
    </submittedName>
</protein>
<evidence type="ECO:0000256" key="1">
    <source>
        <dbReference type="ARBA" id="ARBA00022553"/>
    </source>
</evidence>
<dbReference type="Gene3D" id="3.30.530.20">
    <property type="match status" value="1"/>
</dbReference>
<sequence length="759" mass="83748">MTSSPSTSSNGSPKSNRQYHPQFQHSLHYSKPFSYGLEQRLIDISDEDASDDESRPRLPVTTGNLNKWTNMLHGWQERYFVLKDGVLSYFRNADDVADGCRGAIRLKNAQVQPHPYDDCRIDVSLGDSTWYFRCPSAQSRRHWVECIEKHRLADSGYCSEQALTTRSSLLSLNSITSASNLGGSGVLRGQSLFDMVAEIESFKTVLCQQAEKLQAYLDTCYRIAVQAEEAGGYDHLLESAVFEEIICHLHREVSALRATPPRRTVATSEKTPQPSFEEPDTDTDDRDSLVSDMSSDELLFSTPLPRDSTIIQQNGDHLIHTVDSSPSAFFNTSPAASGALAPKTNNVVSPDSGDEGAKTPKANVTSRSYGSGGGGGFFSRFLPFRGNASSNTNASPNTASSGAVSAASGNQAKSSLSSSKGKNRSEPPLHTSRMHDLGILLNHFGALSIEFGTEVDLFRSTSSALQAALSRTVEVFNQREDTWRRRLEREAERRRTLERQLKTAQDAATATRLNATLMTRRGIRMVPGKAHQRSHSHGGQQNLYGNQLFPQLAAAPSTTITTAADSVVTSPVARGEMFIVEERGPDFAEGGSEYTVCEENFYDAIDAQLDKMHQDEACLMALKSVGDKLRSADAMPPTHPLYPEVSKICEERMNILRGGFPSSEGEAGSVNNGWTILARQGEMTIYNREVESADGTYLDPLQAVHKVSKVTAREMCEAFWDVQYRLDWEITVDQAPTVIEVCGDDTVLQYQVSFFWHLR</sequence>
<dbReference type="SMART" id="SM00233">
    <property type="entry name" value="PH"/>
    <property type="match status" value="1"/>
</dbReference>
<dbReference type="GO" id="GO:0055037">
    <property type="term" value="C:recycling endosome"/>
    <property type="evidence" value="ECO:0007669"/>
    <property type="project" value="TreeGrafter"/>
</dbReference>
<dbReference type="GO" id="GO:0005769">
    <property type="term" value="C:early endosome"/>
    <property type="evidence" value="ECO:0007669"/>
    <property type="project" value="TreeGrafter"/>
</dbReference>
<evidence type="ECO:0000313" key="6">
    <source>
        <dbReference type="Proteomes" id="UP000274429"/>
    </source>
</evidence>
<evidence type="ECO:0000259" key="4">
    <source>
        <dbReference type="PROSITE" id="PS50003"/>
    </source>
</evidence>
<dbReference type="InterPro" id="IPR001849">
    <property type="entry name" value="PH_domain"/>
</dbReference>
<dbReference type="AlphaFoldDB" id="A0A0R3X6P8"/>
<dbReference type="SUPFAM" id="SSF50729">
    <property type="entry name" value="PH domain-like"/>
    <property type="match status" value="1"/>
</dbReference>
<feature type="region of interest" description="Disordered" evidence="3">
    <location>
        <begin position="1"/>
        <end position="23"/>
    </location>
</feature>
<name>A0A0R3X6P8_HYDTA</name>
<feature type="compositionally biased region" description="Low complexity" evidence="3">
    <location>
        <begin position="1"/>
        <end position="16"/>
    </location>
</feature>
<organism evidence="7">
    <name type="scientific">Hydatigena taeniaeformis</name>
    <name type="common">Feline tapeworm</name>
    <name type="synonym">Taenia taeniaeformis</name>
    <dbReference type="NCBI Taxonomy" id="6205"/>
    <lineage>
        <taxon>Eukaryota</taxon>
        <taxon>Metazoa</taxon>
        <taxon>Spiralia</taxon>
        <taxon>Lophotrochozoa</taxon>
        <taxon>Platyhelminthes</taxon>
        <taxon>Cestoda</taxon>
        <taxon>Eucestoda</taxon>
        <taxon>Cyclophyllidea</taxon>
        <taxon>Taeniidae</taxon>
        <taxon>Hydatigera</taxon>
    </lineage>
</organism>
<dbReference type="PANTHER" id="PTHR22902:SF27">
    <property type="entry name" value="PLECKSTRIN HOMOLOGY DOMAIN-CONTAINING FAMILY A MEMBER 3"/>
    <property type="match status" value="1"/>
</dbReference>
<dbReference type="EMBL" id="UYWX01020702">
    <property type="protein sequence ID" value="VDM33914.1"/>
    <property type="molecule type" value="Genomic_DNA"/>
</dbReference>
<proteinExistence type="predicted"/>
<dbReference type="InterPro" id="IPR011993">
    <property type="entry name" value="PH-like_dom_sf"/>
</dbReference>
<dbReference type="Proteomes" id="UP000274429">
    <property type="component" value="Unassembled WGS sequence"/>
</dbReference>
<dbReference type="InterPro" id="IPR045188">
    <property type="entry name" value="Boi1/Boi2-like"/>
</dbReference>
<dbReference type="Pfam" id="PF00169">
    <property type="entry name" value="PH"/>
    <property type="match status" value="1"/>
</dbReference>
<evidence type="ECO:0000256" key="2">
    <source>
        <dbReference type="SAM" id="Coils"/>
    </source>
</evidence>
<dbReference type="PANTHER" id="PTHR22902">
    <property type="entry name" value="SESQUIPEDALIAN"/>
    <property type="match status" value="1"/>
</dbReference>
<keyword evidence="2" id="KW-0175">Coiled coil</keyword>
<feature type="compositionally biased region" description="Low complexity" evidence="3">
    <location>
        <begin position="389"/>
        <end position="420"/>
    </location>
</feature>
<feature type="region of interest" description="Disordered" evidence="3">
    <location>
        <begin position="333"/>
        <end position="369"/>
    </location>
</feature>
<keyword evidence="1" id="KW-0597">Phosphoprotein</keyword>
<reference evidence="5 6" key="2">
    <citation type="submission" date="2018-11" db="EMBL/GenBank/DDBJ databases">
        <authorList>
            <consortium name="Pathogen Informatics"/>
        </authorList>
    </citation>
    <scope>NUCLEOTIDE SEQUENCE [LARGE SCALE GENOMIC DNA]</scope>
</reference>
<dbReference type="PROSITE" id="PS50003">
    <property type="entry name" value="PH_DOMAIN"/>
    <property type="match status" value="1"/>
</dbReference>
<feature type="region of interest" description="Disordered" evidence="3">
    <location>
        <begin position="389"/>
        <end position="431"/>
    </location>
</feature>
<dbReference type="OrthoDB" id="14833at2759"/>
<dbReference type="GO" id="GO:0005802">
    <property type="term" value="C:trans-Golgi network"/>
    <property type="evidence" value="ECO:0007669"/>
    <property type="project" value="TreeGrafter"/>
</dbReference>
<dbReference type="Gene3D" id="2.30.29.30">
    <property type="entry name" value="Pleckstrin-homology domain (PH domain)/Phosphotyrosine-binding domain (PTB)"/>
    <property type="match status" value="1"/>
</dbReference>
<dbReference type="GO" id="GO:0001881">
    <property type="term" value="P:receptor recycling"/>
    <property type="evidence" value="ECO:0007669"/>
    <property type="project" value="TreeGrafter"/>
</dbReference>
<dbReference type="SUPFAM" id="SSF55961">
    <property type="entry name" value="Bet v1-like"/>
    <property type="match status" value="1"/>
</dbReference>
<evidence type="ECO:0000313" key="7">
    <source>
        <dbReference type="WBParaSite" id="TTAC_0000919101-mRNA-1"/>
    </source>
</evidence>
<gene>
    <name evidence="5" type="ORF">TTAC_LOCUS9176</name>
</gene>
<dbReference type="GO" id="GO:0007032">
    <property type="term" value="P:endosome organization"/>
    <property type="evidence" value="ECO:0007669"/>
    <property type="project" value="TreeGrafter"/>
</dbReference>
<evidence type="ECO:0000256" key="3">
    <source>
        <dbReference type="SAM" id="MobiDB-lite"/>
    </source>
</evidence>
<evidence type="ECO:0000313" key="5">
    <source>
        <dbReference type="EMBL" id="VDM33914.1"/>
    </source>
</evidence>
<feature type="coiled-coil region" evidence="2">
    <location>
        <begin position="480"/>
        <end position="514"/>
    </location>
</feature>
<dbReference type="STRING" id="6205.A0A0R3X6P8"/>